<dbReference type="Proteomes" id="UP000887566">
    <property type="component" value="Unplaced"/>
</dbReference>
<name>A0A914XA99_9BILA</name>
<proteinExistence type="predicted"/>
<protein>
    <submittedName>
        <fullName evidence="3">Uncharacterized protein</fullName>
    </submittedName>
</protein>
<organism evidence="2 3">
    <name type="scientific">Plectus sambesii</name>
    <dbReference type="NCBI Taxonomy" id="2011161"/>
    <lineage>
        <taxon>Eukaryota</taxon>
        <taxon>Metazoa</taxon>
        <taxon>Ecdysozoa</taxon>
        <taxon>Nematoda</taxon>
        <taxon>Chromadorea</taxon>
        <taxon>Plectida</taxon>
        <taxon>Plectina</taxon>
        <taxon>Plectoidea</taxon>
        <taxon>Plectidae</taxon>
        <taxon>Plectus</taxon>
    </lineage>
</organism>
<evidence type="ECO:0000313" key="2">
    <source>
        <dbReference type="Proteomes" id="UP000887566"/>
    </source>
</evidence>
<sequence>MCRDNAVIAGEWLYSQGKGRQFKPGSGKQLAEYLTAVCPLDLSNRPLSTSFDDNLVKVLQKRNQYLNESLTSSGTEYMHDSFSLGHHQKENRAPLSSDRCSSATMTATPSTVLSPRQESVAEEDKLDVSNESVKNAYDAYDERSAVANFPSSFPTLQQQHDVFHSHVFITWQEKCRQNWVHVVDEINDVTKKQDYVIFVMARQSDAIAGKGSIILIIPGKNDAILVTTKEDDVFPGQSDVTLKQNDVACCKSDVSKY</sequence>
<accession>A0A914XA99</accession>
<reference evidence="3" key="1">
    <citation type="submission" date="2022-11" db="UniProtKB">
        <authorList>
            <consortium name="WormBaseParasite"/>
        </authorList>
    </citation>
    <scope>IDENTIFICATION</scope>
</reference>
<keyword evidence="2" id="KW-1185">Reference proteome</keyword>
<evidence type="ECO:0000313" key="3">
    <source>
        <dbReference type="WBParaSite" id="PSAMB.scaffold7081size8262.g29612.t1"/>
    </source>
</evidence>
<feature type="compositionally biased region" description="Polar residues" evidence="1">
    <location>
        <begin position="98"/>
        <end position="111"/>
    </location>
</feature>
<dbReference type="AlphaFoldDB" id="A0A914XA99"/>
<dbReference type="WBParaSite" id="PSAMB.scaffold7081size8262.g29612.t1">
    <property type="protein sequence ID" value="PSAMB.scaffold7081size8262.g29612.t1"/>
    <property type="gene ID" value="PSAMB.scaffold7081size8262.g29612"/>
</dbReference>
<feature type="region of interest" description="Disordered" evidence="1">
    <location>
        <begin position="86"/>
        <end position="111"/>
    </location>
</feature>
<evidence type="ECO:0000256" key="1">
    <source>
        <dbReference type="SAM" id="MobiDB-lite"/>
    </source>
</evidence>